<feature type="transmembrane region" description="Helical" evidence="1">
    <location>
        <begin position="398"/>
        <end position="424"/>
    </location>
</feature>
<feature type="transmembrane region" description="Helical" evidence="1">
    <location>
        <begin position="329"/>
        <end position="353"/>
    </location>
</feature>
<feature type="transmembrane region" description="Helical" evidence="1">
    <location>
        <begin position="288"/>
        <end position="309"/>
    </location>
</feature>
<protein>
    <submittedName>
        <fullName evidence="2">Uncharacterized protein</fullName>
    </submittedName>
</protein>
<feature type="transmembrane region" description="Helical" evidence="1">
    <location>
        <begin position="365"/>
        <end position="386"/>
    </location>
</feature>
<dbReference type="GeneID" id="17090761"/>
<keyword evidence="3" id="KW-1185">Reference proteome</keyword>
<dbReference type="Proteomes" id="UP000030680">
    <property type="component" value="Unassembled WGS sequence"/>
</dbReference>
<evidence type="ECO:0000256" key="1">
    <source>
        <dbReference type="SAM" id="Phobius"/>
    </source>
</evidence>
<proteinExistence type="predicted"/>
<gene>
    <name evidence="2" type="ORF">Gasu_05790</name>
</gene>
<dbReference type="AlphaFoldDB" id="M2X6M1"/>
<keyword evidence="1" id="KW-0472">Membrane</keyword>
<dbReference type="OrthoDB" id="61599at2759"/>
<dbReference type="RefSeq" id="XP_005708685.1">
    <property type="nucleotide sequence ID" value="XM_005708628.1"/>
</dbReference>
<keyword evidence="1" id="KW-0812">Transmembrane</keyword>
<keyword evidence="1" id="KW-1133">Transmembrane helix</keyword>
<dbReference type="Gramene" id="EME32165">
    <property type="protein sequence ID" value="EME32165"/>
    <property type="gene ID" value="Gasu_05790"/>
</dbReference>
<dbReference type="OMA" id="WETEFLY"/>
<reference evidence="3" key="1">
    <citation type="journal article" date="2013" name="Science">
        <title>Gene transfer from bacteria and archaea facilitated evolution of an extremophilic eukaryote.</title>
        <authorList>
            <person name="Schonknecht G."/>
            <person name="Chen W.H."/>
            <person name="Ternes C.M."/>
            <person name="Barbier G.G."/>
            <person name="Shrestha R.P."/>
            <person name="Stanke M."/>
            <person name="Brautigam A."/>
            <person name="Baker B.J."/>
            <person name="Banfield J.F."/>
            <person name="Garavito R.M."/>
            <person name="Carr K."/>
            <person name="Wilkerson C."/>
            <person name="Rensing S.A."/>
            <person name="Gagneul D."/>
            <person name="Dickenson N.E."/>
            <person name="Oesterhelt C."/>
            <person name="Lercher M.J."/>
            <person name="Weber A.P."/>
        </authorList>
    </citation>
    <scope>NUCLEOTIDE SEQUENCE [LARGE SCALE GENOMIC DNA]</scope>
    <source>
        <strain evidence="3">074W</strain>
    </source>
</reference>
<organism evidence="2 3">
    <name type="scientific">Galdieria sulphuraria</name>
    <name type="common">Red alga</name>
    <dbReference type="NCBI Taxonomy" id="130081"/>
    <lineage>
        <taxon>Eukaryota</taxon>
        <taxon>Rhodophyta</taxon>
        <taxon>Bangiophyceae</taxon>
        <taxon>Galdieriales</taxon>
        <taxon>Galdieriaceae</taxon>
        <taxon>Galdieria</taxon>
    </lineage>
</organism>
<evidence type="ECO:0000313" key="2">
    <source>
        <dbReference type="EMBL" id="EME32165.1"/>
    </source>
</evidence>
<dbReference type="KEGG" id="gsl:Gasu_05790"/>
<dbReference type="EMBL" id="KB454487">
    <property type="protein sequence ID" value="EME32165.1"/>
    <property type="molecule type" value="Genomic_DNA"/>
</dbReference>
<evidence type="ECO:0000313" key="3">
    <source>
        <dbReference type="Proteomes" id="UP000030680"/>
    </source>
</evidence>
<sequence length="440" mass="51027">MSSFCRDVAEMKHSILVNESRPNSEKIRFQWKQCLLDVMVVWNSDGVVDEEPNGLRCEEEANREDEDSYYGFHEIAAANPKYGAKCGDEKRLKDLERSFRDVRFHLPRKNREVGSPDSSAQWEGVSNEVFPNFVVNAIRGARHFVTEIEYEIDNKKYTWNSRAHRKQLYMRNAGYFKDYKFQWKYWLQKLKKISVWVGILFTIGSAIFVTSTALEYSMAIYQSYVLFQVFIGWPFFGGAMFYLVGAYANFLEVINAPDVHPVEDDIESLRKAAERYRRRHKYRWFGWYPYRIDYLASLIQLIGAGLYSINCFVGNGSTAFTLSFWETEFLYWLPDTLGSICFVVSEYMFYVEYSHGWWCWNPKDVSFWAVFLNVWGAVGFLLDGGFGFGSYAFPPDSVYAYIATNLTLLIGCICFLIGSFLLIVEQSGPDATLLPGLVKD</sequence>
<name>M2X6M1_GALSU</name>
<feature type="transmembrane region" description="Helical" evidence="1">
    <location>
        <begin position="220"/>
        <end position="244"/>
    </location>
</feature>
<accession>M2X6M1</accession>
<feature type="transmembrane region" description="Helical" evidence="1">
    <location>
        <begin position="193"/>
        <end position="214"/>
    </location>
</feature>